<dbReference type="RefSeq" id="WP_147302933.1">
    <property type="nucleotide sequence ID" value="NZ_QREG01000010.1"/>
</dbReference>
<evidence type="ECO:0000256" key="2">
    <source>
        <dbReference type="SAM" id="Phobius"/>
    </source>
</evidence>
<evidence type="ECO:0000313" key="4">
    <source>
        <dbReference type="Proteomes" id="UP000256779"/>
    </source>
</evidence>
<comment type="caution">
    <text evidence="3">The sequence shown here is derived from an EMBL/GenBank/DDBJ whole genome shotgun (WGS) entry which is preliminary data.</text>
</comment>
<name>A0A3D9L3Y4_MARFU</name>
<feature type="transmembrane region" description="Helical" evidence="2">
    <location>
        <begin position="6"/>
        <end position="27"/>
    </location>
</feature>
<dbReference type="AlphaFoldDB" id="A0A3D9L3Y4"/>
<evidence type="ECO:0000313" key="3">
    <source>
        <dbReference type="EMBL" id="RED98398.1"/>
    </source>
</evidence>
<keyword evidence="2" id="KW-1133">Transmembrane helix</keyword>
<organism evidence="3 4">
    <name type="scientific">Marinoscillum furvescens DSM 4134</name>
    <dbReference type="NCBI Taxonomy" id="1122208"/>
    <lineage>
        <taxon>Bacteria</taxon>
        <taxon>Pseudomonadati</taxon>
        <taxon>Bacteroidota</taxon>
        <taxon>Cytophagia</taxon>
        <taxon>Cytophagales</taxon>
        <taxon>Reichenbachiellaceae</taxon>
        <taxon>Marinoscillum</taxon>
    </lineage>
</organism>
<keyword evidence="2" id="KW-0472">Membrane</keyword>
<feature type="region of interest" description="Disordered" evidence="1">
    <location>
        <begin position="56"/>
        <end position="86"/>
    </location>
</feature>
<keyword evidence="2" id="KW-0812">Transmembrane</keyword>
<gene>
    <name evidence="3" type="ORF">C7460_11070</name>
</gene>
<feature type="compositionally biased region" description="Polar residues" evidence="1">
    <location>
        <begin position="56"/>
        <end position="66"/>
    </location>
</feature>
<protein>
    <submittedName>
        <fullName evidence="3">Uncharacterized protein</fullName>
    </submittedName>
</protein>
<sequence length="101" mass="10838">MKKISLILYSIILLFMVSLTVLNLNIVQFTSMSKVSTREKLSMVLEISNVLAETSSEGEDCSSTAKCSDKGGEPSGDGYDRQGNGPYCCGAMTNSSGNKKK</sequence>
<evidence type="ECO:0000256" key="1">
    <source>
        <dbReference type="SAM" id="MobiDB-lite"/>
    </source>
</evidence>
<accession>A0A3D9L3Y4</accession>
<reference evidence="3 4" key="1">
    <citation type="submission" date="2018-07" db="EMBL/GenBank/DDBJ databases">
        <title>Genomic Encyclopedia of Type Strains, Phase IV (KMG-IV): sequencing the most valuable type-strain genomes for metagenomic binning, comparative biology and taxonomic classification.</title>
        <authorList>
            <person name="Goeker M."/>
        </authorList>
    </citation>
    <scope>NUCLEOTIDE SEQUENCE [LARGE SCALE GENOMIC DNA]</scope>
    <source>
        <strain evidence="3 4">DSM 4134</strain>
    </source>
</reference>
<keyword evidence="4" id="KW-1185">Reference proteome</keyword>
<proteinExistence type="predicted"/>
<dbReference type="Proteomes" id="UP000256779">
    <property type="component" value="Unassembled WGS sequence"/>
</dbReference>
<dbReference type="EMBL" id="QREG01000010">
    <property type="protein sequence ID" value="RED98398.1"/>
    <property type="molecule type" value="Genomic_DNA"/>
</dbReference>